<organism evidence="3">
    <name type="scientific">Volvox carteri f. nagariensis</name>
    <dbReference type="NCBI Taxonomy" id="3068"/>
    <lineage>
        <taxon>Eukaryota</taxon>
        <taxon>Viridiplantae</taxon>
        <taxon>Chlorophyta</taxon>
        <taxon>core chlorophytes</taxon>
        <taxon>Chlorophyceae</taxon>
        <taxon>CS clade</taxon>
        <taxon>Chlamydomonadales</taxon>
        <taxon>Volvocaceae</taxon>
        <taxon>Volvox</taxon>
    </lineage>
</organism>
<dbReference type="AlphaFoldDB" id="D8TP62"/>
<name>D8TP62_VOLCA</name>
<protein>
    <submittedName>
        <fullName evidence="2">Uncharacterized protein</fullName>
    </submittedName>
</protein>
<reference evidence="2 3" key="1">
    <citation type="journal article" date="2010" name="Science">
        <title>Genomic analysis of organismal complexity in the multicellular green alga Volvox carteri.</title>
        <authorList>
            <person name="Prochnik S.E."/>
            <person name="Umen J."/>
            <person name="Nedelcu A.M."/>
            <person name="Hallmann A."/>
            <person name="Miller S.M."/>
            <person name="Nishii I."/>
            <person name="Ferris P."/>
            <person name="Kuo A."/>
            <person name="Mitros T."/>
            <person name="Fritz-Laylin L.K."/>
            <person name="Hellsten U."/>
            <person name="Chapman J."/>
            <person name="Simakov O."/>
            <person name="Rensing S.A."/>
            <person name="Terry A."/>
            <person name="Pangilinan J."/>
            <person name="Kapitonov V."/>
            <person name="Jurka J."/>
            <person name="Salamov A."/>
            <person name="Shapiro H."/>
            <person name="Schmutz J."/>
            <person name="Grimwood J."/>
            <person name="Lindquist E."/>
            <person name="Lucas S."/>
            <person name="Grigoriev I.V."/>
            <person name="Schmitt R."/>
            <person name="Kirk D."/>
            <person name="Rokhsar D.S."/>
        </authorList>
    </citation>
    <scope>NUCLEOTIDE SEQUENCE [LARGE SCALE GENOMIC DNA]</scope>
    <source>
        <strain evidence="3">f. Nagariensis / Eve</strain>
    </source>
</reference>
<feature type="compositionally biased region" description="Polar residues" evidence="1">
    <location>
        <begin position="391"/>
        <end position="411"/>
    </location>
</feature>
<dbReference type="InParanoid" id="D8TP62"/>
<dbReference type="GeneID" id="9625143"/>
<evidence type="ECO:0000256" key="1">
    <source>
        <dbReference type="SAM" id="MobiDB-lite"/>
    </source>
</evidence>
<sequence length="545" mass="56768">MQVVPTVFIAFSNSLRHQNHDVPGQTSMANFLAAQRACGFPGAAAKPKALESLPLGMVLSLLGQGYKLVATGFKFGGVVAHLFAVRVLLQLHQEVQMAKQMGINLTMTLKGNKVERGYSGARRRVADRPVSSFAFGSPFFATSSLSRNLSALDLHPNQQLNLHTIWRAGDASPAFFAAASELFTVASEARDAAYDFTAADAAAVAGGSAAVGGGGDAAAAAAACDDISSPASIARTPQVAAVQEWCRHVADGVDALSRCRSTGPSRLLARQLETPLLARVCAPGGLFAPAPAAAALDAAAGDAAAIVTEKVLTVRIAEGDAGSGGGASGPKSPAATRSTSAASRSGLSRRRSQETLDTAAAATAAAGRPLSPMRSLTSRSKRAVPVVVESPSRSGPSRTLTVPPSLASRQQPGRPPAWRDALLRLLQVMGDGLGERYAPVGQFWLLGSLPSDKERQVSRDAGAASVRVLQPVEGPRAMQSSAAWLSPGNAAALFLRWESELEEIQKDLMEAFPWMSFRPAVDVRGASVDRRDLLRPSPALDLGAL</sequence>
<dbReference type="OrthoDB" id="530517at2759"/>
<dbReference type="Proteomes" id="UP000001058">
    <property type="component" value="Unassembled WGS sequence"/>
</dbReference>
<dbReference type="RefSeq" id="XP_002948158.1">
    <property type="nucleotide sequence ID" value="XM_002948112.1"/>
</dbReference>
<feature type="region of interest" description="Disordered" evidence="1">
    <location>
        <begin position="320"/>
        <end position="414"/>
    </location>
</feature>
<evidence type="ECO:0000313" key="2">
    <source>
        <dbReference type="EMBL" id="EFJ50565.1"/>
    </source>
</evidence>
<evidence type="ECO:0000313" key="3">
    <source>
        <dbReference type="Proteomes" id="UP000001058"/>
    </source>
</evidence>
<keyword evidence="3" id="KW-1185">Reference proteome</keyword>
<dbReference type="EMBL" id="GL378330">
    <property type="protein sequence ID" value="EFJ50565.1"/>
    <property type="molecule type" value="Genomic_DNA"/>
</dbReference>
<gene>
    <name evidence="2" type="ORF">VOLCADRAFT_88500</name>
</gene>
<accession>D8TP62</accession>
<dbReference type="KEGG" id="vcn:VOLCADRAFT_88500"/>
<proteinExistence type="predicted"/>
<feature type="compositionally biased region" description="Low complexity" evidence="1">
    <location>
        <begin position="329"/>
        <end position="346"/>
    </location>
</feature>